<proteinExistence type="predicted"/>
<dbReference type="Proteomes" id="UP001162162">
    <property type="component" value="Unassembled WGS sequence"/>
</dbReference>
<reference evidence="2" key="1">
    <citation type="journal article" date="2023" name="Insect Mol. Biol.">
        <title>Genome sequencing provides insights into the evolution of gene families encoding plant cell wall-degrading enzymes in longhorned beetles.</title>
        <authorList>
            <person name="Shin N.R."/>
            <person name="Okamura Y."/>
            <person name="Kirsch R."/>
            <person name="Pauchet Y."/>
        </authorList>
    </citation>
    <scope>NUCLEOTIDE SEQUENCE</scope>
    <source>
        <strain evidence="2">AMC_N1</strain>
    </source>
</reference>
<name>A0AAV8XPB0_9CUCU</name>
<evidence type="ECO:0000256" key="1">
    <source>
        <dbReference type="SAM" id="MobiDB-lite"/>
    </source>
</evidence>
<evidence type="ECO:0000313" key="2">
    <source>
        <dbReference type="EMBL" id="KAJ8940439.1"/>
    </source>
</evidence>
<dbReference type="EMBL" id="JAPWTK010000431">
    <property type="protein sequence ID" value="KAJ8940439.1"/>
    <property type="molecule type" value="Genomic_DNA"/>
</dbReference>
<gene>
    <name evidence="2" type="ORF">NQ318_007139</name>
</gene>
<organism evidence="2 3">
    <name type="scientific">Aromia moschata</name>
    <dbReference type="NCBI Taxonomy" id="1265417"/>
    <lineage>
        <taxon>Eukaryota</taxon>
        <taxon>Metazoa</taxon>
        <taxon>Ecdysozoa</taxon>
        <taxon>Arthropoda</taxon>
        <taxon>Hexapoda</taxon>
        <taxon>Insecta</taxon>
        <taxon>Pterygota</taxon>
        <taxon>Neoptera</taxon>
        <taxon>Endopterygota</taxon>
        <taxon>Coleoptera</taxon>
        <taxon>Polyphaga</taxon>
        <taxon>Cucujiformia</taxon>
        <taxon>Chrysomeloidea</taxon>
        <taxon>Cerambycidae</taxon>
        <taxon>Cerambycinae</taxon>
        <taxon>Callichromatini</taxon>
        <taxon>Aromia</taxon>
    </lineage>
</organism>
<protein>
    <submittedName>
        <fullName evidence="2">Uncharacterized protein</fullName>
    </submittedName>
</protein>
<keyword evidence="3" id="KW-1185">Reference proteome</keyword>
<feature type="region of interest" description="Disordered" evidence="1">
    <location>
        <begin position="216"/>
        <end position="246"/>
    </location>
</feature>
<sequence length="246" mass="28359">MVPKLLTPEQKESRMNICADILNNIDTDPGLLDTVTLKGTRFESVEAVKAKATEVLNQLTEADFQLCFQQWKSRMERCRDRQGEYIEGEKVATFLPPKPEPLPEPEPSVPVYKEDGKPCFIVIEIELSKPINEKRDIEDLHDELQDLVQKPPPNLSKLVLTKCLTKNYYREVLSQITKDIYERYHTFSQELHCSDYVERSFHFSAKQLRRVQCGVKAGKKRKKEQSGDAASPRRQSASPIAWNTQH</sequence>
<dbReference type="AlphaFoldDB" id="A0AAV8XPB0"/>
<feature type="compositionally biased region" description="Polar residues" evidence="1">
    <location>
        <begin position="233"/>
        <end position="246"/>
    </location>
</feature>
<dbReference type="InterPro" id="IPR036397">
    <property type="entry name" value="RNaseH_sf"/>
</dbReference>
<evidence type="ECO:0000313" key="3">
    <source>
        <dbReference type="Proteomes" id="UP001162162"/>
    </source>
</evidence>
<comment type="caution">
    <text evidence="2">The sequence shown here is derived from an EMBL/GenBank/DDBJ whole genome shotgun (WGS) entry which is preliminary data.</text>
</comment>
<dbReference type="Gene3D" id="3.30.420.10">
    <property type="entry name" value="Ribonuclease H-like superfamily/Ribonuclease H"/>
    <property type="match status" value="1"/>
</dbReference>
<accession>A0AAV8XPB0</accession>
<dbReference type="GO" id="GO:0003676">
    <property type="term" value="F:nucleic acid binding"/>
    <property type="evidence" value="ECO:0007669"/>
    <property type="project" value="InterPro"/>
</dbReference>